<feature type="domain" description="Helicase ATP-binding" evidence="13">
    <location>
        <begin position="407"/>
        <end position="592"/>
    </location>
</feature>
<dbReference type="InterPro" id="IPR014001">
    <property type="entry name" value="Helicase_ATP-bd"/>
</dbReference>
<dbReference type="PROSITE" id="PS51192">
    <property type="entry name" value="HELICASE_ATP_BIND_1"/>
    <property type="match status" value="1"/>
</dbReference>
<evidence type="ECO:0000256" key="11">
    <source>
        <dbReference type="SAM" id="MobiDB-lite"/>
    </source>
</evidence>
<feature type="coiled-coil region" evidence="10">
    <location>
        <begin position="1157"/>
        <end position="1184"/>
    </location>
</feature>
<dbReference type="PANTHER" id="PTHR45626:SF16">
    <property type="entry name" value="ATP-DEPENDENT HELICASE ULS1"/>
    <property type="match status" value="1"/>
</dbReference>
<evidence type="ECO:0000256" key="6">
    <source>
        <dbReference type="ARBA" id="ARBA00022806"/>
    </source>
</evidence>
<dbReference type="Pfam" id="PF00176">
    <property type="entry name" value="SNF2-rel_dom"/>
    <property type="match status" value="1"/>
</dbReference>
<dbReference type="GO" id="GO:0008270">
    <property type="term" value="F:zinc ion binding"/>
    <property type="evidence" value="ECO:0007669"/>
    <property type="project" value="UniProtKB-KW"/>
</dbReference>
<feature type="compositionally biased region" description="Polar residues" evidence="11">
    <location>
        <begin position="114"/>
        <end position="123"/>
    </location>
</feature>
<reference evidence="15 16" key="1">
    <citation type="submission" date="2013-05" db="EMBL/GenBank/DDBJ databases">
        <title>Drechslerella stenobrocha genome reveals carnivorous origination and mechanical trapping mechanism of predatory fungi.</title>
        <authorList>
            <person name="Liu X."/>
            <person name="Zhang W."/>
            <person name="Liu K."/>
        </authorList>
    </citation>
    <scope>NUCLEOTIDE SEQUENCE [LARGE SCALE GENOMIC DNA]</scope>
    <source>
        <strain evidence="15 16">248</strain>
    </source>
</reference>
<feature type="compositionally biased region" description="Acidic residues" evidence="11">
    <location>
        <begin position="845"/>
        <end position="869"/>
    </location>
</feature>
<evidence type="ECO:0000256" key="9">
    <source>
        <dbReference type="PROSITE-ProRule" id="PRU00175"/>
    </source>
</evidence>
<feature type="domain" description="Helicase C-terminal" evidence="14">
    <location>
        <begin position="1032"/>
        <end position="1191"/>
    </location>
</feature>
<dbReference type="GO" id="GO:0016787">
    <property type="term" value="F:hydrolase activity"/>
    <property type="evidence" value="ECO:0007669"/>
    <property type="project" value="UniProtKB-KW"/>
</dbReference>
<dbReference type="InterPro" id="IPR049730">
    <property type="entry name" value="SNF2/RAD54-like_C"/>
</dbReference>
<feature type="compositionally biased region" description="Acidic residues" evidence="11">
    <location>
        <begin position="876"/>
        <end position="892"/>
    </location>
</feature>
<dbReference type="GO" id="GO:0005634">
    <property type="term" value="C:nucleus"/>
    <property type="evidence" value="ECO:0007669"/>
    <property type="project" value="TreeGrafter"/>
</dbReference>
<name>W7I430_9PEZI</name>
<dbReference type="CDD" id="cd18008">
    <property type="entry name" value="DEXDc_SHPRH-like"/>
    <property type="match status" value="1"/>
</dbReference>
<evidence type="ECO:0000256" key="7">
    <source>
        <dbReference type="ARBA" id="ARBA00022833"/>
    </source>
</evidence>
<dbReference type="InterPro" id="IPR027417">
    <property type="entry name" value="P-loop_NTPase"/>
</dbReference>
<keyword evidence="5" id="KW-0378">Hydrolase</keyword>
<dbReference type="GO" id="GO:0008094">
    <property type="term" value="F:ATP-dependent activity, acting on DNA"/>
    <property type="evidence" value="ECO:0007669"/>
    <property type="project" value="TreeGrafter"/>
</dbReference>
<dbReference type="GO" id="GO:0005737">
    <property type="term" value="C:cytoplasm"/>
    <property type="evidence" value="ECO:0007669"/>
    <property type="project" value="TreeGrafter"/>
</dbReference>
<feature type="compositionally biased region" description="Basic and acidic residues" evidence="11">
    <location>
        <begin position="908"/>
        <end position="930"/>
    </location>
</feature>
<dbReference type="Pfam" id="PF00271">
    <property type="entry name" value="Helicase_C"/>
    <property type="match status" value="1"/>
</dbReference>
<dbReference type="SMART" id="SM00184">
    <property type="entry name" value="RING"/>
    <property type="match status" value="1"/>
</dbReference>
<keyword evidence="4 9" id="KW-0863">Zinc-finger</keyword>
<dbReference type="Gene3D" id="3.40.50.10810">
    <property type="entry name" value="Tandem AAA-ATPase domain"/>
    <property type="match status" value="1"/>
</dbReference>
<evidence type="ECO:0000256" key="8">
    <source>
        <dbReference type="ARBA" id="ARBA00022840"/>
    </source>
</evidence>
<feature type="region of interest" description="Disordered" evidence="11">
    <location>
        <begin position="837"/>
        <end position="1010"/>
    </location>
</feature>
<feature type="region of interest" description="Disordered" evidence="11">
    <location>
        <begin position="1"/>
        <end position="41"/>
    </location>
</feature>
<dbReference type="OrthoDB" id="423559at2759"/>
<dbReference type="PANTHER" id="PTHR45626">
    <property type="entry name" value="TRANSCRIPTION TERMINATION FACTOR 2-RELATED"/>
    <property type="match status" value="1"/>
</dbReference>
<keyword evidence="7" id="KW-0862">Zinc</keyword>
<dbReference type="Gene3D" id="3.40.50.300">
    <property type="entry name" value="P-loop containing nucleotide triphosphate hydrolases"/>
    <property type="match status" value="1"/>
</dbReference>
<dbReference type="SMART" id="SM00490">
    <property type="entry name" value="HELICc"/>
    <property type="match status" value="1"/>
</dbReference>
<comment type="similarity">
    <text evidence="1">Belongs to the SNF2/RAD54 helicase family.</text>
</comment>
<keyword evidence="8" id="KW-0067">ATP-binding</keyword>
<gene>
    <name evidence="15" type="ORF">DRE_07575</name>
</gene>
<sequence>MPGNFPDEPRQHRGSDGGGRSDSSSDASTPPARTMEEVEEELSQTQALLDCLPLEETDPGDIEFLEAQLLRLQNELSRLVMDHRGNLPFPGVGGTSTSTRETATVQYHPLSDHYGNSLSTPDAQNLRKRGYSQVDPSPEDVDNRRRLQSYGSATLTYPNLARAPPKVFGDLSDDWPTEYQWPTFPAAAPGPSNPQLLPSLRDQIAQDEAFARRLQAAEVIDLTGSDDEDTGVSSSLYGRSNGHIEHHLPQIEAYRSRVKIEPRKSATGFGSWSVFKEYLDPDDLNQLEPAHSHHAAYPAQPYGHQMHPPNRIITLDDDYRNPQVSVPQYLSSAQGFPQTGAFQYPHESLASSIQYETEQEQEQVSKILEHLSDDAENSPPDGRLQTPPRLDIQLLEYQKIGLTWLTKQEESNNRGGILADDMGLGKTIQTLALIVHRPSSRPHRKTTLIVCPVALMAQWQREIETKVKSDQPLSTYIYHGQQPKRYKDFHALKEFDVILTSYGTVAGEFKKKQVWRDQKKTVFPATEFPFLSNESVWYRVILDESQHIKNHRTLTSRACADLIGTYRLCLSGTPMQNSIDDLFGAVRFLRITRYREFRYWSRDFSSLIRLGKEFKVDAMQRLHALIKAIMLRRKKDSLVDGKPLLVLPPKNIEVIHPVFSGDEQELYNAVEQNVQLRFNRYLEAGSVSQNYTYVLLLLLRLRQVCCHPRMIKDLSVKVTDAEKAHQQDLMDELTPEVIARLKSQGIGNCPICFEVDNSMKIVLPCGHDLCKECLTLIVNQAQQMAMAAGNDAQAASCPQCRGPLHPERTIDWHVFESVHMDNGGGGFDGEMARQINNVLGGDSDSGSDDSDSEDGSSDDNSDDTSDEGSDLNGFIVDDDEVDSEDDDEEEEDKSTLNNGPGSTILSNREPKKEDEDEKDEKLFDLPKFDSDGENDDDDDILKFIKGDTSPSKLTSLTAKPNRAKGKEKKRTPKKPRKAKKSKKAKGKKAKKGKQREGGRGSGRSLVRQNKNARAKYFRDLAKNWTTSAKIEKVREILRTIRERDPTEKTIIFSSFTSFLNLLQIPLQNEDKIQFERYDGSMSAKDRNDAVLNFTSSRNNNVMLISLKAGNSGLNLTAASNVIIIEPWWNPYVEEQAIDRAHRIGQGRPVVVHRLIIEQTVEDRIMELQERKREVISQAMDEEARKNISRLSVRDLVYLFTGRK</sequence>
<evidence type="ECO:0000313" key="16">
    <source>
        <dbReference type="Proteomes" id="UP000024837"/>
    </source>
</evidence>
<dbReference type="InterPro" id="IPR027370">
    <property type="entry name" value="Znf-RING_euk"/>
</dbReference>
<dbReference type="InterPro" id="IPR001841">
    <property type="entry name" value="Znf_RING"/>
</dbReference>
<evidence type="ECO:0000256" key="1">
    <source>
        <dbReference type="ARBA" id="ARBA00007025"/>
    </source>
</evidence>
<feature type="region of interest" description="Disordered" evidence="11">
    <location>
        <begin position="110"/>
        <end position="143"/>
    </location>
</feature>
<proteinExistence type="inferred from homology"/>
<dbReference type="SUPFAM" id="SSF57850">
    <property type="entry name" value="RING/U-box"/>
    <property type="match status" value="1"/>
</dbReference>
<dbReference type="EMBL" id="KI966462">
    <property type="protein sequence ID" value="EWC43465.1"/>
    <property type="molecule type" value="Genomic_DNA"/>
</dbReference>
<protein>
    <submittedName>
        <fullName evidence="15">Uncharacterized protein</fullName>
    </submittedName>
</protein>
<dbReference type="HOGENOM" id="CLU_000315_2_0_1"/>
<feature type="compositionally biased region" description="Polar residues" evidence="11">
    <location>
        <begin position="948"/>
        <end position="958"/>
    </location>
</feature>
<evidence type="ECO:0000256" key="5">
    <source>
        <dbReference type="ARBA" id="ARBA00022801"/>
    </source>
</evidence>
<feature type="compositionally biased region" description="Low complexity" evidence="11">
    <location>
        <begin position="21"/>
        <end position="33"/>
    </location>
</feature>
<evidence type="ECO:0000259" key="14">
    <source>
        <dbReference type="PROSITE" id="PS51194"/>
    </source>
</evidence>
<dbReference type="InterPro" id="IPR000330">
    <property type="entry name" value="SNF2_N"/>
</dbReference>
<dbReference type="PROSITE" id="PS51194">
    <property type="entry name" value="HELICASE_CTER"/>
    <property type="match status" value="1"/>
</dbReference>
<dbReference type="GO" id="GO:0004386">
    <property type="term" value="F:helicase activity"/>
    <property type="evidence" value="ECO:0007669"/>
    <property type="project" value="UniProtKB-KW"/>
</dbReference>
<dbReference type="GO" id="GO:0000724">
    <property type="term" value="P:double-strand break repair via homologous recombination"/>
    <property type="evidence" value="ECO:0007669"/>
    <property type="project" value="TreeGrafter"/>
</dbReference>
<dbReference type="InterPro" id="IPR050628">
    <property type="entry name" value="SNF2_RAD54_helicase_TF"/>
</dbReference>
<dbReference type="PROSITE" id="PS00518">
    <property type="entry name" value="ZF_RING_1"/>
    <property type="match status" value="1"/>
</dbReference>
<dbReference type="InterPro" id="IPR017907">
    <property type="entry name" value="Znf_RING_CS"/>
</dbReference>
<evidence type="ECO:0000259" key="13">
    <source>
        <dbReference type="PROSITE" id="PS51192"/>
    </source>
</evidence>
<organism evidence="15 16">
    <name type="scientific">Drechslerella stenobrocha 248</name>
    <dbReference type="NCBI Taxonomy" id="1043628"/>
    <lineage>
        <taxon>Eukaryota</taxon>
        <taxon>Fungi</taxon>
        <taxon>Dikarya</taxon>
        <taxon>Ascomycota</taxon>
        <taxon>Pezizomycotina</taxon>
        <taxon>Orbiliomycetes</taxon>
        <taxon>Orbiliales</taxon>
        <taxon>Orbiliaceae</taxon>
        <taxon>Drechslerella</taxon>
    </lineage>
</organism>
<keyword evidence="16" id="KW-1185">Reference proteome</keyword>
<evidence type="ECO:0000256" key="3">
    <source>
        <dbReference type="ARBA" id="ARBA00022741"/>
    </source>
</evidence>
<accession>W7I430</accession>
<evidence type="ECO:0000256" key="4">
    <source>
        <dbReference type="ARBA" id="ARBA00022771"/>
    </source>
</evidence>
<dbReference type="Pfam" id="PF13445">
    <property type="entry name" value="zf-RING_UBOX"/>
    <property type="match status" value="1"/>
</dbReference>
<keyword evidence="2" id="KW-0479">Metal-binding</keyword>
<evidence type="ECO:0000313" key="15">
    <source>
        <dbReference type="EMBL" id="EWC43465.1"/>
    </source>
</evidence>
<dbReference type="CDD" id="cd18793">
    <property type="entry name" value="SF2_C_SNF"/>
    <property type="match status" value="1"/>
</dbReference>
<dbReference type="InterPro" id="IPR013083">
    <property type="entry name" value="Znf_RING/FYVE/PHD"/>
</dbReference>
<dbReference type="PROSITE" id="PS50089">
    <property type="entry name" value="ZF_RING_2"/>
    <property type="match status" value="1"/>
</dbReference>
<dbReference type="InterPro" id="IPR038718">
    <property type="entry name" value="SNF2-like_sf"/>
</dbReference>
<dbReference type="SMART" id="SM00487">
    <property type="entry name" value="DEXDc"/>
    <property type="match status" value="1"/>
</dbReference>
<dbReference type="GO" id="GO:0005524">
    <property type="term" value="F:ATP binding"/>
    <property type="evidence" value="ECO:0007669"/>
    <property type="project" value="UniProtKB-KW"/>
</dbReference>
<keyword evidence="3" id="KW-0547">Nucleotide-binding</keyword>
<feature type="compositionally biased region" description="Polar residues" evidence="11">
    <location>
        <begin position="895"/>
        <end position="906"/>
    </location>
</feature>
<dbReference type="SUPFAM" id="SSF52540">
    <property type="entry name" value="P-loop containing nucleoside triphosphate hydrolases"/>
    <property type="match status" value="2"/>
</dbReference>
<keyword evidence="6" id="KW-0347">Helicase</keyword>
<feature type="compositionally biased region" description="Basic residues" evidence="11">
    <location>
        <begin position="961"/>
        <end position="993"/>
    </location>
</feature>
<evidence type="ECO:0000256" key="2">
    <source>
        <dbReference type="ARBA" id="ARBA00022723"/>
    </source>
</evidence>
<feature type="domain" description="RING-type" evidence="12">
    <location>
        <begin position="749"/>
        <end position="801"/>
    </location>
</feature>
<dbReference type="Proteomes" id="UP000024837">
    <property type="component" value="Unassembled WGS sequence"/>
</dbReference>
<dbReference type="Gene3D" id="3.30.40.10">
    <property type="entry name" value="Zinc/RING finger domain, C3HC4 (zinc finger)"/>
    <property type="match status" value="1"/>
</dbReference>
<dbReference type="AlphaFoldDB" id="W7I430"/>
<evidence type="ECO:0000256" key="10">
    <source>
        <dbReference type="SAM" id="Coils"/>
    </source>
</evidence>
<dbReference type="InterPro" id="IPR001650">
    <property type="entry name" value="Helicase_C-like"/>
</dbReference>
<evidence type="ECO:0000259" key="12">
    <source>
        <dbReference type="PROSITE" id="PS50089"/>
    </source>
</evidence>
<keyword evidence="10" id="KW-0175">Coiled coil</keyword>